<name>A0A368H989_ANCCA</name>
<feature type="compositionally biased region" description="Basic and acidic residues" evidence="1">
    <location>
        <begin position="56"/>
        <end position="65"/>
    </location>
</feature>
<sequence length="79" mass="8398">MLQGRKNNGSHEREVGQKGKIISPGRDVAGAKGGSDGREYKINEGGDRKRKGKGNGKREGSRMDAESAEESSGRKKAIG</sequence>
<reference evidence="2 3" key="1">
    <citation type="submission" date="2014-10" db="EMBL/GenBank/DDBJ databases">
        <title>Draft genome of the hookworm Ancylostoma caninum.</title>
        <authorList>
            <person name="Mitreva M."/>
        </authorList>
    </citation>
    <scope>NUCLEOTIDE SEQUENCE [LARGE SCALE GENOMIC DNA]</scope>
    <source>
        <strain evidence="2 3">Baltimore</strain>
    </source>
</reference>
<feature type="region of interest" description="Disordered" evidence="1">
    <location>
        <begin position="1"/>
        <end position="79"/>
    </location>
</feature>
<gene>
    <name evidence="2" type="ORF">ANCCAN_01621</name>
</gene>
<dbReference type="Proteomes" id="UP000252519">
    <property type="component" value="Unassembled WGS sequence"/>
</dbReference>
<evidence type="ECO:0000313" key="3">
    <source>
        <dbReference type="Proteomes" id="UP000252519"/>
    </source>
</evidence>
<protein>
    <submittedName>
        <fullName evidence="2">Uncharacterized protein</fullName>
    </submittedName>
</protein>
<evidence type="ECO:0000256" key="1">
    <source>
        <dbReference type="SAM" id="MobiDB-lite"/>
    </source>
</evidence>
<accession>A0A368H989</accession>
<organism evidence="2 3">
    <name type="scientific">Ancylostoma caninum</name>
    <name type="common">Dog hookworm</name>
    <dbReference type="NCBI Taxonomy" id="29170"/>
    <lineage>
        <taxon>Eukaryota</taxon>
        <taxon>Metazoa</taxon>
        <taxon>Ecdysozoa</taxon>
        <taxon>Nematoda</taxon>
        <taxon>Chromadorea</taxon>
        <taxon>Rhabditida</taxon>
        <taxon>Rhabditina</taxon>
        <taxon>Rhabditomorpha</taxon>
        <taxon>Strongyloidea</taxon>
        <taxon>Ancylostomatidae</taxon>
        <taxon>Ancylostomatinae</taxon>
        <taxon>Ancylostoma</taxon>
    </lineage>
</organism>
<dbReference type="AlphaFoldDB" id="A0A368H989"/>
<evidence type="ECO:0000313" key="2">
    <source>
        <dbReference type="EMBL" id="RCN52189.1"/>
    </source>
</evidence>
<dbReference type="EMBL" id="JOJR01000008">
    <property type="protein sequence ID" value="RCN52189.1"/>
    <property type="molecule type" value="Genomic_DNA"/>
</dbReference>
<proteinExistence type="predicted"/>
<comment type="caution">
    <text evidence="2">The sequence shown here is derived from an EMBL/GenBank/DDBJ whole genome shotgun (WGS) entry which is preliminary data.</text>
</comment>
<feature type="compositionally biased region" description="Basic and acidic residues" evidence="1">
    <location>
        <begin position="35"/>
        <end position="47"/>
    </location>
</feature>
<keyword evidence="3" id="KW-1185">Reference proteome</keyword>